<reference evidence="5 6" key="1">
    <citation type="submission" date="2024-05" db="EMBL/GenBank/DDBJ databases">
        <title>A draft genome resource for the thread blight pathogen Marasmius tenuissimus strain MS-2.</title>
        <authorList>
            <person name="Yulfo-Soto G.E."/>
            <person name="Baruah I.K."/>
            <person name="Amoako-Attah I."/>
            <person name="Bukari Y."/>
            <person name="Meinhardt L.W."/>
            <person name="Bailey B.A."/>
            <person name="Cohen S.P."/>
        </authorList>
    </citation>
    <scope>NUCLEOTIDE SEQUENCE [LARGE SCALE GENOMIC DNA]</scope>
    <source>
        <strain evidence="5 6">MS-2</strain>
    </source>
</reference>
<feature type="domain" description="AMP-dependent synthetase/ligase" evidence="4">
    <location>
        <begin position="1"/>
        <end position="65"/>
    </location>
</feature>
<dbReference type="Proteomes" id="UP001437256">
    <property type="component" value="Unassembled WGS sequence"/>
</dbReference>
<evidence type="ECO:0000256" key="1">
    <source>
        <dbReference type="ARBA" id="ARBA00022741"/>
    </source>
</evidence>
<keyword evidence="1" id="KW-0547">Nucleotide-binding</keyword>
<organism evidence="5 6">
    <name type="scientific">Marasmius tenuissimus</name>
    <dbReference type="NCBI Taxonomy" id="585030"/>
    <lineage>
        <taxon>Eukaryota</taxon>
        <taxon>Fungi</taxon>
        <taxon>Dikarya</taxon>
        <taxon>Basidiomycota</taxon>
        <taxon>Agaricomycotina</taxon>
        <taxon>Agaricomycetes</taxon>
        <taxon>Agaricomycetidae</taxon>
        <taxon>Agaricales</taxon>
        <taxon>Marasmiineae</taxon>
        <taxon>Marasmiaceae</taxon>
        <taxon>Marasmius</taxon>
    </lineage>
</organism>
<feature type="compositionally biased region" description="Polar residues" evidence="3">
    <location>
        <begin position="1"/>
        <end position="20"/>
    </location>
</feature>
<dbReference type="EMBL" id="JBBXMP010000006">
    <property type="protein sequence ID" value="KAL0070650.1"/>
    <property type="molecule type" value="Genomic_DNA"/>
</dbReference>
<dbReference type="Gene3D" id="3.40.50.12780">
    <property type="entry name" value="N-terminal domain of ligase-like"/>
    <property type="match status" value="1"/>
</dbReference>
<dbReference type="SUPFAM" id="SSF56801">
    <property type="entry name" value="Acetyl-CoA synthetase-like"/>
    <property type="match status" value="1"/>
</dbReference>
<evidence type="ECO:0000313" key="5">
    <source>
        <dbReference type="EMBL" id="KAL0070650.1"/>
    </source>
</evidence>
<evidence type="ECO:0000256" key="3">
    <source>
        <dbReference type="SAM" id="MobiDB-lite"/>
    </source>
</evidence>
<name>A0ABR3A9N4_9AGAR</name>
<evidence type="ECO:0000313" key="6">
    <source>
        <dbReference type="Proteomes" id="UP001437256"/>
    </source>
</evidence>
<dbReference type="Pfam" id="PF00501">
    <property type="entry name" value="AMP-binding"/>
    <property type="match status" value="1"/>
</dbReference>
<dbReference type="GO" id="GO:0004467">
    <property type="term" value="F:long-chain fatty acid-CoA ligase activity"/>
    <property type="evidence" value="ECO:0007669"/>
    <property type="project" value="UniProtKB-EC"/>
</dbReference>
<keyword evidence="2" id="KW-0067">ATP-binding</keyword>
<sequence>MTENGGTITKTWSNDSTASGTVGPPQVSTEVKLVDVPSMNYTSEDKPFPRGEICARGPNVITAYYKDDKNTREAIDDEGWFHTGDVGMLDDKGRFKIIDRVKNIMKLSQGEYVALEKIENTYSSSPAVAQLYVHGDGLQPYLLAVVVADPVYLSNTVSSVTGDKIAPTDLAALEKVCKDERISQTFLKQLNKEATKHGLKGFETVKRIYLTIDPFTVEEGTLTPTFKIRRKDAYNKHKEALEGLFALGEVNPASSTVKL</sequence>
<protein>
    <submittedName>
        <fullName evidence="5">Medium-chain fatty acid-CoA ligase faa2</fullName>
        <ecNumber evidence="5">6.2.1.3</ecNumber>
    </submittedName>
</protein>
<gene>
    <name evidence="5" type="primary">FAA2</name>
    <name evidence="5" type="ORF">AAF712_002493</name>
</gene>
<evidence type="ECO:0000259" key="4">
    <source>
        <dbReference type="Pfam" id="PF00501"/>
    </source>
</evidence>
<dbReference type="InterPro" id="IPR042099">
    <property type="entry name" value="ANL_N_sf"/>
</dbReference>
<keyword evidence="5" id="KW-0436">Ligase</keyword>
<keyword evidence="6" id="KW-1185">Reference proteome</keyword>
<accession>A0ABR3A9N4</accession>
<evidence type="ECO:0000256" key="2">
    <source>
        <dbReference type="ARBA" id="ARBA00022840"/>
    </source>
</evidence>
<dbReference type="InterPro" id="IPR000873">
    <property type="entry name" value="AMP-dep_synth/lig_dom"/>
</dbReference>
<proteinExistence type="predicted"/>
<comment type="caution">
    <text evidence="5">The sequence shown here is derived from an EMBL/GenBank/DDBJ whole genome shotgun (WGS) entry which is preliminary data.</text>
</comment>
<dbReference type="PANTHER" id="PTHR43272:SF33">
    <property type="entry name" value="AMP-BINDING DOMAIN-CONTAINING PROTEIN-RELATED"/>
    <property type="match status" value="1"/>
</dbReference>
<dbReference type="PANTHER" id="PTHR43272">
    <property type="entry name" value="LONG-CHAIN-FATTY-ACID--COA LIGASE"/>
    <property type="match status" value="1"/>
</dbReference>
<dbReference type="EC" id="6.2.1.3" evidence="5"/>
<feature type="region of interest" description="Disordered" evidence="3">
    <location>
        <begin position="1"/>
        <end position="29"/>
    </location>
</feature>